<evidence type="ECO:0000256" key="1">
    <source>
        <dbReference type="ARBA" id="ARBA00005964"/>
    </source>
</evidence>
<reference evidence="6 7" key="1">
    <citation type="submission" date="2016-04" db="EMBL/GenBank/DDBJ databases">
        <title>A degradative enzymes factory behind the ericoid mycorrhizal symbiosis.</title>
        <authorList>
            <consortium name="DOE Joint Genome Institute"/>
            <person name="Martino E."/>
            <person name="Morin E."/>
            <person name="Grelet G."/>
            <person name="Kuo A."/>
            <person name="Kohler A."/>
            <person name="Daghino S."/>
            <person name="Barry K."/>
            <person name="Choi C."/>
            <person name="Cichocki N."/>
            <person name="Clum A."/>
            <person name="Copeland A."/>
            <person name="Hainaut M."/>
            <person name="Haridas S."/>
            <person name="Labutti K."/>
            <person name="Lindquist E."/>
            <person name="Lipzen A."/>
            <person name="Khouja H.-R."/>
            <person name="Murat C."/>
            <person name="Ohm R."/>
            <person name="Olson A."/>
            <person name="Spatafora J."/>
            <person name="Veneault-Fourrey C."/>
            <person name="Henrissat B."/>
            <person name="Grigoriev I."/>
            <person name="Martin F."/>
            <person name="Perotto S."/>
        </authorList>
    </citation>
    <scope>NUCLEOTIDE SEQUENCE [LARGE SCALE GENOMIC DNA]</scope>
    <source>
        <strain evidence="6 7">F</strain>
    </source>
</reference>
<sequence length="611" mass="63566">MFGAVAVLLLCSAFSEAVSLPTVDLGYAIQQATLNSSGSYFNFSNIRYAQPPVGQLRFAPPLAPTGRNTTVNDGQQGVICPQANPSWDTTVSGFLAAYLTGGNLSAFETPPKVTVSPYVTNISSIPTPDPRTSEDCLFLDVIAPTSIFNANKSAPVLVWIYGGGYTGGEKTGSGNPAGLVATSLENGGEGLIFVALNYRLGLFGWLSGNDNVTANAGLLDQRLALEWVQTNIHLFGGDPSRVTVIGESAGAGSIMHHITSYGGNGTVPFQQAIPQSPAFQPFVPSQSQAFFSQVVGNASTLTNTTVTTAQQLRALSYQQLYDLNVIIVGESTYGGFTFGPVVDPSPGAYVPDFPARLLSQGKFHNVSVTVGHNTDEGLLFTPPYVQTQAEFVAAIQALFPTASAANVSYITNTLYPPVYNGTYGYTNAIGRTALAISNFIVTCNAEALASNLNPGYLYVFSVPPGLHGEDVPYTFFNGASSGSDDGLAVNATVAGVFQKYLTDYAITGKPTASGYDDFTVYGSQDTANNIGLTGLGTQIKDPGAVSACGFWQQAPYYQVGSVATSTGGTSPSVTSSGAPAATTSKKSAGVVMTSGMGWVIGVLASIACLIL</sequence>
<keyword evidence="4" id="KW-1133">Transmembrane helix</keyword>
<dbReference type="SUPFAM" id="SSF53474">
    <property type="entry name" value="alpha/beta-Hydrolases"/>
    <property type="match status" value="1"/>
</dbReference>
<dbReference type="InterPro" id="IPR019819">
    <property type="entry name" value="Carboxylesterase_B_CS"/>
</dbReference>
<dbReference type="InterPro" id="IPR002018">
    <property type="entry name" value="CarbesteraseB"/>
</dbReference>
<dbReference type="GO" id="GO:0016787">
    <property type="term" value="F:hydrolase activity"/>
    <property type="evidence" value="ECO:0007669"/>
    <property type="project" value="UniProtKB-KW"/>
</dbReference>
<keyword evidence="2 3" id="KW-0378">Hydrolase</keyword>
<accession>A0A2J6SAD1</accession>
<dbReference type="STRING" id="1149755.A0A2J6SAD1"/>
<evidence type="ECO:0000313" key="7">
    <source>
        <dbReference type="Proteomes" id="UP000235786"/>
    </source>
</evidence>
<keyword evidence="7" id="KW-1185">Reference proteome</keyword>
<feature type="transmembrane region" description="Helical" evidence="4">
    <location>
        <begin position="588"/>
        <end position="610"/>
    </location>
</feature>
<feature type="domain" description="Carboxylesterase type B" evidence="5">
    <location>
        <begin position="38"/>
        <end position="526"/>
    </location>
</feature>
<dbReference type="Proteomes" id="UP000235786">
    <property type="component" value="Unassembled WGS sequence"/>
</dbReference>
<gene>
    <name evidence="6" type="ORF">L207DRAFT_478979</name>
</gene>
<proteinExistence type="inferred from homology"/>
<comment type="similarity">
    <text evidence="1 3">Belongs to the type-B carboxylesterase/lipase family.</text>
</comment>
<dbReference type="InterPro" id="IPR019826">
    <property type="entry name" value="Carboxylesterase_B_AS"/>
</dbReference>
<keyword evidence="4" id="KW-0812">Transmembrane</keyword>
<dbReference type="PROSITE" id="PS00122">
    <property type="entry name" value="CARBOXYLESTERASE_B_1"/>
    <property type="match status" value="1"/>
</dbReference>
<evidence type="ECO:0000256" key="4">
    <source>
        <dbReference type="SAM" id="Phobius"/>
    </source>
</evidence>
<evidence type="ECO:0000256" key="2">
    <source>
        <dbReference type="ARBA" id="ARBA00022801"/>
    </source>
</evidence>
<evidence type="ECO:0000256" key="3">
    <source>
        <dbReference type="RuleBase" id="RU361235"/>
    </source>
</evidence>
<dbReference type="InterPro" id="IPR050309">
    <property type="entry name" value="Type-B_Carboxylest/Lipase"/>
</dbReference>
<keyword evidence="4" id="KW-0472">Membrane</keyword>
<feature type="chain" id="PRO_5014210262" description="Carboxylic ester hydrolase" evidence="3">
    <location>
        <begin position="18"/>
        <end position="611"/>
    </location>
</feature>
<protein>
    <recommendedName>
        <fullName evidence="3">Carboxylic ester hydrolase</fullName>
        <ecNumber evidence="3">3.1.1.-</ecNumber>
    </recommendedName>
</protein>
<dbReference type="InterPro" id="IPR029058">
    <property type="entry name" value="AB_hydrolase_fold"/>
</dbReference>
<dbReference type="AlphaFoldDB" id="A0A2J6SAD1"/>
<keyword evidence="3" id="KW-0732">Signal</keyword>
<dbReference type="EMBL" id="KZ613938">
    <property type="protein sequence ID" value="PMD47710.1"/>
    <property type="molecule type" value="Genomic_DNA"/>
</dbReference>
<dbReference type="Gene3D" id="3.40.50.1820">
    <property type="entry name" value="alpha/beta hydrolase"/>
    <property type="match status" value="1"/>
</dbReference>
<evidence type="ECO:0000313" key="6">
    <source>
        <dbReference type="EMBL" id="PMD47710.1"/>
    </source>
</evidence>
<dbReference type="Pfam" id="PF00135">
    <property type="entry name" value="COesterase"/>
    <property type="match status" value="1"/>
</dbReference>
<dbReference type="EC" id="3.1.1.-" evidence="3"/>
<dbReference type="PANTHER" id="PTHR11559">
    <property type="entry name" value="CARBOXYLESTERASE"/>
    <property type="match status" value="1"/>
</dbReference>
<dbReference type="PROSITE" id="PS00941">
    <property type="entry name" value="CARBOXYLESTERASE_B_2"/>
    <property type="match status" value="1"/>
</dbReference>
<evidence type="ECO:0000259" key="5">
    <source>
        <dbReference type="Pfam" id="PF00135"/>
    </source>
</evidence>
<dbReference type="OrthoDB" id="408631at2759"/>
<feature type="signal peptide" evidence="3">
    <location>
        <begin position="1"/>
        <end position="17"/>
    </location>
</feature>
<name>A0A2J6SAD1_HYAVF</name>
<organism evidence="6 7">
    <name type="scientific">Hyaloscypha variabilis (strain UAMH 11265 / GT02V1 / F)</name>
    <name type="common">Meliniomyces variabilis</name>
    <dbReference type="NCBI Taxonomy" id="1149755"/>
    <lineage>
        <taxon>Eukaryota</taxon>
        <taxon>Fungi</taxon>
        <taxon>Dikarya</taxon>
        <taxon>Ascomycota</taxon>
        <taxon>Pezizomycotina</taxon>
        <taxon>Leotiomycetes</taxon>
        <taxon>Helotiales</taxon>
        <taxon>Hyaloscyphaceae</taxon>
        <taxon>Hyaloscypha</taxon>
        <taxon>Hyaloscypha variabilis</taxon>
    </lineage>
</organism>